<proteinExistence type="predicted"/>
<sequence>MKMNESNEKAIVGIPVGIPVKPSSLGTQVDWSPFRDCFEARNRWDLAGRVGVLAYRIVLGDIFKNRKD</sequence>
<accession>X1GXV0</accession>
<name>X1GXV0_9ZZZZ</name>
<protein>
    <submittedName>
        <fullName evidence="1">Uncharacterized protein</fullName>
    </submittedName>
</protein>
<evidence type="ECO:0000313" key="1">
    <source>
        <dbReference type="EMBL" id="GAH37853.1"/>
    </source>
</evidence>
<dbReference type="AlphaFoldDB" id="X1GXV0"/>
<comment type="caution">
    <text evidence="1">The sequence shown here is derived from an EMBL/GenBank/DDBJ whole genome shotgun (WGS) entry which is preliminary data.</text>
</comment>
<organism evidence="1">
    <name type="scientific">marine sediment metagenome</name>
    <dbReference type="NCBI Taxonomy" id="412755"/>
    <lineage>
        <taxon>unclassified sequences</taxon>
        <taxon>metagenomes</taxon>
        <taxon>ecological metagenomes</taxon>
    </lineage>
</organism>
<dbReference type="EMBL" id="BARU01009501">
    <property type="protein sequence ID" value="GAH37853.1"/>
    <property type="molecule type" value="Genomic_DNA"/>
</dbReference>
<gene>
    <name evidence="1" type="ORF">S03H2_18321</name>
</gene>
<reference evidence="1" key="1">
    <citation type="journal article" date="2014" name="Front. Microbiol.">
        <title>High frequency of phylogenetically diverse reductive dehalogenase-homologous genes in deep subseafloor sedimentary metagenomes.</title>
        <authorList>
            <person name="Kawai M."/>
            <person name="Futagami T."/>
            <person name="Toyoda A."/>
            <person name="Takaki Y."/>
            <person name="Nishi S."/>
            <person name="Hori S."/>
            <person name="Arai W."/>
            <person name="Tsubouchi T."/>
            <person name="Morono Y."/>
            <person name="Uchiyama I."/>
            <person name="Ito T."/>
            <person name="Fujiyama A."/>
            <person name="Inagaki F."/>
            <person name="Takami H."/>
        </authorList>
    </citation>
    <scope>NUCLEOTIDE SEQUENCE</scope>
    <source>
        <strain evidence="1">Expedition CK06-06</strain>
    </source>
</reference>